<dbReference type="AlphaFoldDB" id="A0A6A4HQN9"/>
<dbReference type="Proteomes" id="UP000799118">
    <property type="component" value="Unassembled WGS sequence"/>
</dbReference>
<organism evidence="2 3">
    <name type="scientific">Gymnopus androsaceus JB14</name>
    <dbReference type="NCBI Taxonomy" id="1447944"/>
    <lineage>
        <taxon>Eukaryota</taxon>
        <taxon>Fungi</taxon>
        <taxon>Dikarya</taxon>
        <taxon>Basidiomycota</taxon>
        <taxon>Agaricomycotina</taxon>
        <taxon>Agaricomycetes</taxon>
        <taxon>Agaricomycetidae</taxon>
        <taxon>Agaricales</taxon>
        <taxon>Marasmiineae</taxon>
        <taxon>Omphalotaceae</taxon>
        <taxon>Gymnopus</taxon>
    </lineage>
</organism>
<evidence type="ECO:0000313" key="2">
    <source>
        <dbReference type="EMBL" id="KAE9400406.1"/>
    </source>
</evidence>
<reference evidence="2" key="1">
    <citation type="journal article" date="2019" name="Environ. Microbiol.">
        <title>Fungal ecological strategies reflected in gene transcription - a case study of two litter decomposers.</title>
        <authorList>
            <person name="Barbi F."/>
            <person name="Kohler A."/>
            <person name="Barry K."/>
            <person name="Baskaran P."/>
            <person name="Daum C."/>
            <person name="Fauchery L."/>
            <person name="Ihrmark K."/>
            <person name="Kuo A."/>
            <person name="LaButti K."/>
            <person name="Lipzen A."/>
            <person name="Morin E."/>
            <person name="Grigoriev I.V."/>
            <person name="Henrissat B."/>
            <person name="Lindahl B."/>
            <person name="Martin F."/>
        </authorList>
    </citation>
    <scope>NUCLEOTIDE SEQUENCE</scope>
    <source>
        <strain evidence="2">JB14</strain>
    </source>
</reference>
<accession>A0A6A4HQN9</accession>
<keyword evidence="1" id="KW-0472">Membrane</keyword>
<evidence type="ECO:0000313" key="3">
    <source>
        <dbReference type="Proteomes" id="UP000799118"/>
    </source>
</evidence>
<dbReference type="EMBL" id="ML769457">
    <property type="protein sequence ID" value="KAE9400406.1"/>
    <property type="molecule type" value="Genomic_DNA"/>
</dbReference>
<evidence type="ECO:0000256" key="1">
    <source>
        <dbReference type="SAM" id="Phobius"/>
    </source>
</evidence>
<sequence>MNVRRRIGDRFMAWRTSALCLLNNIFGLKVAARRDGITCKTRILLAWLGGLWSAGGLLPLMLLKCCNMICSREQSKYPLSMLCHYMLAEVEEHRITGEGRPEGKLAISYDVLCKLSKTVKRSPLKNLAE</sequence>
<dbReference type="OrthoDB" id="2505969at2759"/>
<keyword evidence="1" id="KW-0812">Transmembrane</keyword>
<dbReference type="InterPro" id="IPR040521">
    <property type="entry name" value="KDZ"/>
</dbReference>
<gene>
    <name evidence="2" type="ORF">BT96DRAFT_651556</name>
</gene>
<protein>
    <submittedName>
        <fullName evidence="2">Uncharacterized protein</fullName>
    </submittedName>
</protein>
<keyword evidence="3" id="KW-1185">Reference proteome</keyword>
<feature type="transmembrane region" description="Helical" evidence="1">
    <location>
        <begin position="44"/>
        <end position="63"/>
    </location>
</feature>
<name>A0A6A4HQN9_9AGAR</name>
<keyword evidence="1" id="KW-1133">Transmembrane helix</keyword>
<dbReference type="Pfam" id="PF18758">
    <property type="entry name" value="KDZ"/>
    <property type="match status" value="1"/>
</dbReference>
<proteinExistence type="predicted"/>